<dbReference type="Pfam" id="PF20167">
    <property type="entry name" value="Transposase_32"/>
    <property type="match status" value="1"/>
</dbReference>
<dbReference type="Gramene" id="PGSC0003DMT400090786">
    <property type="protein sequence ID" value="PGSC0003DMT400090786"/>
    <property type="gene ID" value="PGSC0003DMG400040357"/>
</dbReference>
<evidence type="ECO:0000313" key="3">
    <source>
        <dbReference type="EnsemblPlants" id="PGSC0003DMT400090786"/>
    </source>
</evidence>
<reference evidence="4" key="1">
    <citation type="journal article" date="2011" name="Nature">
        <title>Genome sequence and analysis of the tuber crop potato.</title>
        <authorList>
            <consortium name="The Potato Genome Sequencing Consortium"/>
        </authorList>
    </citation>
    <scope>NUCLEOTIDE SEQUENCE [LARGE SCALE GENOMIC DNA]</scope>
    <source>
        <strain evidence="4">cv. DM1-3 516 R44</strain>
    </source>
</reference>
<name>M1DL62_SOLTU</name>
<feature type="region of interest" description="Disordered" evidence="1">
    <location>
        <begin position="206"/>
        <end position="242"/>
    </location>
</feature>
<dbReference type="InterPro" id="IPR046796">
    <property type="entry name" value="Transposase_32_dom"/>
</dbReference>
<dbReference type="Proteomes" id="UP000011115">
    <property type="component" value="Unassembled WGS sequence"/>
</dbReference>
<reference evidence="3" key="2">
    <citation type="submission" date="2015-06" db="UniProtKB">
        <authorList>
            <consortium name="EnsemblPlants"/>
        </authorList>
    </citation>
    <scope>IDENTIFICATION</scope>
    <source>
        <strain evidence="3">DM1-3 516 R44</strain>
    </source>
</reference>
<feature type="domain" description="Putative plant transposon protein" evidence="2">
    <location>
        <begin position="2"/>
        <end position="105"/>
    </location>
</feature>
<dbReference type="AlphaFoldDB" id="M1DL62"/>
<sequence>MLCGPQSMAQWTKHSGKRYHKSLPYAHMLRETRVWLKVVMKFLIPRLYYIDITRDRVCLVYALMTGMELNIGAIIKSSMRKDRVHKGNMYAFGGLITKMCRVAGVHKENVDYMAPLYPALVDITHTKGPDTDFGPTLTTAERHMRDELIMARMYGLEMLRHKIGGRPSTDLEIGEFNKQYLLNDHAKALLGIGPEFRELTENDIPTDEENLCTDSDVESDLDEEIDPIQAEAEDDVGDIMED</sequence>
<evidence type="ECO:0000259" key="2">
    <source>
        <dbReference type="Pfam" id="PF20167"/>
    </source>
</evidence>
<accession>M1DL62</accession>
<organism evidence="3 4">
    <name type="scientific">Solanum tuberosum</name>
    <name type="common">Potato</name>
    <dbReference type="NCBI Taxonomy" id="4113"/>
    <lineage>
        <taxon>Eukaryota</taxon>
        <taxon>Viridiplantae</taxon>
        <taxon>Streptophyta</taxon>
        <taxon>Embryophyta</taxon>
        <taxon>Tracheophyta</taxon>
        <taxon>Spermatophyta</taxon>
        <taxon>Magnoliopsida</taxon>
        <taxon>eudicotyledons</taxon>
        <taxon>Gunneridae</taxon>
        <taxon>Pentapetalae</taxon>
        <taxon>asterids</taxon>
        <taxon>lamiids</taxon>
        <taxon>Solanales</taxon>
        <taxon>Solanaceae</taxon>
        <taxon>Solanoideae</taxon>
        <taxon>Solaneae</taxon>
        <taxon>Solanum</taxon>
    </lineage>
</organism>
<dbReference type="InParanoid" id="M1DL62"/>
<protein>
    <recommendedName>
        <fullName evidence="2">Putative plant transposon protein domain-containing protein</fullName>
    </recommendedName>
</protein>
<dbReference type="HOGENOM" id="CLU_043094_2_0_1"/>
<keyword evidence="4" id="KW-1185">Reference proteome</keyword>
<dbReference type="EnsemblPlants" id="PGSC0003DMT400090786">
    <property type="protein sequence ID" value="PGSC0003DMT400090786"/>
    <property type="gene ID" value="PGSC0003DMG400040357"/>
</dbReference>
<evidence type="ECO:0000313" key="4">
    <source>
        <dbReference type="Proteomes" id="UP000011115"/>
    </source>
</evidence>
<proteinExistence type="predicted"/>
<dbReference type="PaxDb" id="4113-PGSC0003DMT400090786"/>
<evidence type="ECO:0000256" key="1">
    <source>
        <dbReference type="SAM" id="MobiDB-lite"/>
    </source>
</evidence>